<reference evidence="2" key="1">
    <citation type="journal article" date="2019" name="Int. J. Syst. Evol. Microbiol.">
        <title>The Global Catalogue of Microorganisms (GCM) 10K type strain sequencing project: providing services to taxonomists for standard genome sequencing and annotation.</title>
        <authorList>
            <consortium name="The Broad Institute Genomics Platform"/>
            <consortium name="The Broad Institute Genome Sequencing Center for Infectious Disease"/>
            <person name="Wu L."/>
            <person name="Ma J."/>
        </authorList>
    </citation>
    <scope>NUCLEOTIDE SEQUENCE [LARGE SCALE GENOMIC DNA]</scope>
    <source>
        <strain evidence="2">NBRC 108723</strain>
    </source>
</reference>
<sequence length="65" mass="7181">MLGQGADPIDYLLLYYLIQSAEPYRTFLKTVGLIATSVEEYCSIVSATDPKVTEAKKYLSQGTES</sequence>
<name>A0ABQ6EYL8_9VIBR</name>
<keyword evidence="2" id="KW-1185">Reference proteome</keyword>
<accession>A0ABQ6EYL8</accession>
<comment type="caution">
    <text evidence="1">The sequence shown here is derived from an EMBL/GenBank/DDBJ whole genome shotgun (WGS) entry which is preliminary data.</text>
</comment>
<protein>
    <submittedName>
        <fullName evidence="1">Uncharacterized protein</fullName>
    </submittedName>
</protein>
<dbReference type="Proteomes" id="UP001157138">
    <property type="component" value="Unassembled WGS sequence"/>
</dbReference>
<gene>
    <name evidence="1" type="ORF">GCM10007938_18850</name>
</gene>
<proteinExistence type="predicted"/>
<dbReference type="EMBL" id="BSPW01000036">
    <property type="protein sequence ID" value="GLT18107.1"/>
    <property type="molecule type" value="Genomic_DNA"/>
</dbReference>
<evidence type="ECO:0000313" key="2">
    <source>
        <dbReference type="Proteomes" id="UP001157138"/>
    </source>
</evidence>
<evidence type="ECO:0000313" key="1">
    <source>
        <dbReference type="EMBL" id="GLT18107.1"/>
    </source>
</evidence>
<organism evidence="1 2">
    <name type="scientific">Vibrio zhanjiangensis</name>
    <dbReference type="NCBI Taxonomy" id="1046128"/>
    <lineage>
        <taxon>Bacteria</taxon>
        <taxon>Pseudomonadati</taxon>
        <taxon>Pseudomonadota</taxon>
        <taxon>Gammaproteobacteria</taxon>
        <taxon>Vibrionales</taxon>
        <taxon>Vibrionaceae</taxon>
        <taxon>Vibrio</taxon>
    </lineage>
</organism>